<evidence type="ECO:0000256" key="1">
    <source>
        <dbReference type="SAM" id="Phobius"/>
    </source>
</evidence>
<protein>
    <submittedName>
        <fullName evidence="3">CPBP family intramembrane metalloprotease</fullName>
    </submittedName>
</protein>
<dbReference type="GO" id="GO:0008237">
    <property type="term" value="F:metallopeptidase activity"/>
    <property type="evidence" value="ECO:0007669"/>
    <property type="project" value="UniProtKB-KW"/>
</dbReference>
<feature type="transmembrane region" description="Helical" evidence="1">
    <location>
        <begin position="60"/>
        <end position="79"/>
    </location>
</feature>
<dbReference type="AlphaFoldDB" id="A0A3N6PUG6"/>
<evidence type="ECO:0000313" key="4">
    <source>
        <dbReference type="Proteomes" id="UP000269154"/>
    </source>
</evidence>
<dbReference type="EMBL" id="RCBY01000064">
    <property type="protein sequence ID" value="RQH43232.1"/>
    <property type="molecule type" value="Genomic_DNA"/>
</dbReference>
<dbReference type="GO" id="GO:0006508">
    <property type="term" value="P:proteolysis"/>
    <property type="evidence" value="ECO:0007669"/>
    <property type="project" value="UniProtKB-KW"/>
</dbReference>
<dbReference type="Proteomes" id="UP000269154">
    <property type="component" value="Unassembled WGS sequence"/>
</dbReference>
<proteinExistence type="predicted"/>
<sequence>MISTLIERLIFASRPMNTQDWLVVGITLLIYGAIALPLGFNSRFLRVSQSFRNLKQLFQGLLAIFFMPSLIEESIFRVLLLPHPTEKISTIMWCFWATLSLFLFIIYHPINALTFHPQGNPTFMKPIFLTLTGILGLVCTVAYQLTGCLWVMVIIHWAVVVIWQYSLGGKEKLYGSN</sequence>
<comment type="caution">
    <text evidence="3">The sequence shown here is derived from an EMBL/GenBank/DDBJ whole genome shotgun (WGS) entry which is preliminary data.</text>
</comment>
<dbReference type="Pfam" id="PF02517">
    <property type="entry name" value="Rce1-like"/>
    <property type="match status" value="1"/>
</dbReference>
<gene>
    <name evidence="3" type="ORF">D5R40_13210</name>
</gene>
<dbReference type="GO" id="GO:0080120">
    <property type="term" value="P:CAAX-box protein maturation"/>
    <property type="evidence" value="ECO:0007669"/>
    <property type="project" value="UniProtKB-ARBA"/>
</dbReference>
<dbReference type="GO" id="GO:0004175">
    <property type="term" value="F:endopeptidase activity"/>
    <property type="evidence" value="ECO:0007669"/>
    <property type="project" value="UniProtKB-ARBA"/>
</dbReference>
<keyword evidence="1" id="KW-0812">Transmembrane</keyword>
<keyword evidence="1" id="KW-0472">Membrane</keyword>
<accession>A0A3N6PUG6</accession>
<reference evidence="3 4" key="1">
    <citation type="journal article" date="2018" name="ACS Chem. Biol.">
        <title>Ketoreductase domain dysfunction expands chemodiversity: malyngamide biosynthesis in the cyanobacterium Okeania hirsuta.</title>
        <authorList>
            <person name="Moss N.A."/>
            <person name="Leao T."/>
            <person name="Rankin M."/>
            <person name="McCullough T.M."/>
            <person name="Qu P."/>
            <person name="Korobeynikov A."/>
            <person name="Smith J.L."/>
            <person name="Gerwick L."/>
            <person name="Gerwick W.H."/>
        </authorList>
    </citation>
    <scope>NUCLEOTIDE SEQUENCE [LARGE SCALE GENOMIC DNA]</scope>
    <source>
        <strain evidence="3 4">PAB10Feb10-1</strain>
    </source>
</reference>
<organism evidence="3 4">
    <name type="scientific">Okeania hirsuta</name>
    <dbReference type="NCBI Taxonomy" id="1458930"/>
    <lineage>
        <taxon>Bacteria</taxon>
        <taxon>Bacillati</taxon>
        <taxon>Cyanobacteriota</taxon>
        <taxon>Cyanophyceae</taxon>
        <taxon>Oscillatoriophycideae</taxon>
        <taxon>Oscillatoriales</taxon>
        <taxon>Microcoleaceae</taxon>
        <taxon>Okeania</taxon>
    </lineage>
</organism>
<dbReference type="OrthoDB" id="5141003at2"/>
<feature type="domain" description="CAAX prenyl protease 2/Lysostaphin resistance protein A-like" evidence="2">
    <location>
        <begin position="60"/>
        <end position="159"/>
    </location>
</feature>
<feature type="transmembrane region" description="Helical" evidence="1">
    <location>
        <begin position="149"/>
        <end position="167"/>
    </location>
</feature>
<keyword evidence="1" id="KW-1133">Transmembrane helix</keyword>
<keyword evidence="3" id="KW-0482">Metalloprotease</keyword>
<keyword evidence="3" id="KW-0378">Hydrolase</keyword>
<dbReference type="InterPro" id="IPR003675">
    <property type="entry name" value="Rce1/LyrA-like_dom"/>
</dbReference>
<feature type="transmembrane region" description="Helical" evidence="1">
    <location>
        <begin position="21"/>
        <end position="40"/>
    </location>
</feature>
<feature type="transmembrane region" description="Helical" evidence="1">
    <location>
        <begin position="91"/>
        <end position="110"/>
    </location>
</feature>
<keyword evidence="4" id="KW-1185">Reference proteome</keyword>
<evidence type="ECO:0000259" key="2">
    <source>
        <dbReference type="Pfam" id="PF02517"/>
    </source>
</evidence>
<keyword evidence="3" id="KW-0645">Protease</keyword>
<dbReference type="RefSeq" id="WP_124154737.1">
    <property type="nucleotide sequence ID" value="NZ_CAWOLW010000601.1"/>
</dbReference>
<name>A0A3N6PUG6_9CYAN</name>
<evidence type="ECO:0000313" key="3">
    <source>
        <dbReference type="EMBL" id="RQH43232.1"/>
    </source>
</evidence>